<dbReference type="PROSITE" id="PS51000">
    <property type="entry name" value="HTH_DEOR_2"/>
    <property type="match status" value="1"/>
</dbReference>
<keyword evidence="1" id="KW-0805">Transcription regulation</keyword>
<dbReference type="PANTHER" id="PTHR34580">
    <property type="match status" value="1"/>
</dbReference>
<dbReference type="InterPro" id="IPR057727">
    <property type="entry name" value="WCX_dom"/>
</dbReference>
<dbReference type="InterPro" id="IPR026881">
    <property type="entry name" value="WYL_dom"/>
</dbReference>
<organism evidence="4 5">
    <name type="scientific">Aminipila butyrica</name>
    <dbReference type="NCBI Taxonomy" id="433296"/>
    <lineage>
        <taxon>Bacteria</taxon>
        <taxon>Bacillati</taxon>
        <taxon>Bacillota</taxon>
        <taxon>Clostridia</taxon>
        <taxon>Peptostreptococcales</taxon>
        <taxon>Anaerovoracaceae</taxon>
        <taxon>Aminipila</taxon>
    </lineage>
</organism>
<evidence type="ECO:0000256" key="2">
    <source>
        <dbReference type="ARBA" id="ARBA00023163"/>
    </source>
</evidence>
<dbReference type="Pfam" id="PF25583">
    <property type="entry name" value="WCX"/>
    <property type="match status" value="1"/>
</dbReference>
<gene>
    <name evidence="4" type="ORF">Ami103574_13940</name>
</gene>
<dbReference type="InterPro" id="IPR036388">
    <property type="entry name" value="WH-like_DNA-bd_sf"/>
</dbReference>
<evidence type="ECO:0000313" key="5">
    <source>
        <dbReference type="Proteomes" id="UP000466848"/>
    </source>
</evidence>
<feature type="domain" description="HTH deoR-type" evidence="3">
    <location>
        <begin position="2"/>
        <end position="60"/>
    </location>
</feature>
<dbReference type="KEGG" id="abut:Ami103574_13940"/>
<evidence type="ECO:0000256" key="1">
    <source>
        <dbReference type="ARBA" id="ARBA00023015"/>
    </source>
</evidence>
<evidence type="ECO:0000259" key="3">
    <source>
        <dbReference type="PROSITE" id="PS51000"/>
    </source>
</evidence>
<dbReference type="InterPro" id="IPR001034">
    <property type="entry name" value="DeoR_HTH"/>
</dbReference>
<dbReference type="InterPro" id="IPR036390">
    <property type="entry name" value="WH_DNA-bd_sf"/>
</dbReference>
<dbReference type="RefSeq" id="WP_163067562.1">
    <property type="nucleotide sequence ID" value="NZ_CP048649.1"/>
</dbReference>
<accession>A0A858BZW6</accession>
<dbReference type="Gene3D" id="1.10.10.10">
    <property type="entry name" value="Winged helix-like DNA-binding domain superfamily/Winged helix DNA-binding domain"/>
    <property type="match status" value="1"/>
</dbReference>
<dbReference type="InterPro" id="IPR028349">
    <property type="entry name" value="PafC-like"/>
</dbReference>
<dbReference type="PIRSF" id="PIRSF016838">
    <property type="entry name" value="PafC"/>
    <property type="match status" value="1"/>
</dbReference>
<dbReference type="PROSITE" id="PS52050">
    <property type="entry name" value="WYL"/>
    <property type="match status" value="1"/>
</dbReference>
<protein>
    <submittedName>
        <fullName evidence="4">YafY family transcriptional regulator</fullName>
    </submittedName>
</protein>
<dbReference type="GO" id="GO:0003700">
    <property type="term" value="F:DNA-binding transcription factor activity"/>
    <property type="evidence" value="ECO:0007669"/>
    <property type="project" value="InterPro"/>
</dbReference>
<dbReference type="Proteomes" id="UP000466848">
    <property type="component" value="Chromosome"/>
</dbReference>
<dbReference type="Pfam" id="PF13280">
    <property type="entry name" value="WYL"/>
    <property type="match status" value="1"/>
</dbReference>
<dbReference type="Pfam" id="PF08279">
    <property type="entry name" value="HTH_11"/>
    <property type="match status" value="1"/>
</dbReference>
<dbReference type="InterPro" id="IPR051534">
    <property type="entry name" value="CBASS_pafABC_assoc_protein"/>
</dbReference>
<dbReference type="PANTHER" id="PTHR34580:SF1">
    <property type="entry name" value="PROTEIN PAFC"/>
    <property type="match status" value="1"/>
</dbReference>
<proteinExistence type="predicted"/>
<name>A0A858BZW6_9FIRM</name>
<keyword evidence="2" id="KW-0804">Transcription</keyword>
<reference evidence="4 5" key="1">
    <citation type="submission" date="2020-02" db="EMBL/GenBank/DDBJ databases">
        <authorList>
            <person name="Kim Y.B."/>
            <person name="Roh S.W."/>
        </authorList>
    </citation>
    <scope>NUCLEOTIDE SEQUENCE [LARGE SCALE GENOMIC DNA]</scope>
    <source>
        <strain evidence="4 5">DSM 103574</strain>
    </source>
</reference>
<sequence length="298" mass="33922">MQINRFFELIYILLEKPTVTAVEFAERFEVSVRTIYRDVEALSQAGVPIYMRKGKGGGISLLPDFILNKTFLTEAEKSEILSSMRAFAAVNLASNKTALDKLSCMLGGQNADWIEVDFSSWGYFEKDGAYFSMLKNAIIEKYAVTFLYASGKAEKLLREVLPLKMVFKGAAWYLYGFCTLRKDYRFFKLRRITELAITPVGFELNAPANVLEDQQLDCACFVKTRLRISQEMAFRVYDEISQYELTDNGDFICELFLPDMGTICAYAASFGEYCTILSPDEAASQMKCRLQNSLQNYL</sequence>
<dbReference type="AlphaFoldDB" id="A0A858BZW6"/>
<evidence type="ECO:0000313" key="4">
    <source>
        <dbReference type="EMBL" id="QIB70324.1"/>
    </source>
</evidence>
<dbReference type="SUPFAM" id="SSF46785">
    <property type="entry name" value="Winged helix' DNA-binding domain"/>
    <property type="match status" value="1"/>
</dbReference>
<keyword evidence="5" id="KW-1185">Reference proteome</keyword>
<dbReference type="EMBL" id="CP048649">
    <property type="protein sequence ID" value="QIB70324.1"/>
    <property type="molecule type" value="Genomic_DNA"/>
</dbReference>
<dbReference type="InterPro" id="IPR013196">
    <property type="entry name" value="HTH_11"/>
</dbReference>